<sequence>MYAQEAVQFLGLGEPRMVKKLMQAEPEDTNYLLNPFLKSHNVRILGSGDEWLVFGHGFGSDQSVWQLIVPHFAKSYKILLFDLMGAGSTNPHSFTFSRYNTLYAHADDLLTILDELGIDSCTYIGHSMSGMIGCIASIERPSVFKKLVLIATSPRYSNDGDYIGGFEMEELHELFAAMRSNFIAWITGFSPKAVGSDIQSWPVQEFSRTLFNMRPDIALSICKTCFASDLRPLIPQVGSTIYHPNSCTITMTIPCYLVQSGVDASLSIKVVKYMAANLGGMSHVDILQDIQGHLPHLAHPEAVIAMLQRAFQWSG</sequence>
<dbReference type="PANTHER" id="PTHR43039">
    <property type="entry name" value="ESTERASE-RELATED"/>
    <property type="match status" value="1"/>
</dbReference>
<dbReference type="InterPro" id="IPR000073">
    <property type="entry name" value="AB_hydrolase_1"/>
</dbReference>
<organism evidence="4 5">
    <name type="scientific">Physcomitrium patens</name>
    <name type="common">Spreading-leaved earth moss</name>
    <name type="synonym">Physcomitrella patens</name>
    <dbReference type="NCBI Taxonomy" id="3218"/>
    <lineage>
        <taxon>Eukaryota</taxon>
        <taxon>Viridiplantae</taxon>
        <taxon>Streptophyta</taxon>
        <taxon>Embryophyta</taxon>
        <taxon>Bryophyta</taxon>
        <taxon>Bryophytina</taxon>
        <taxon>Bryopsida</taxon>
        <taxon>Funariidae</taxon>
        <taxon>Funariales</taxon>
        <taxon>Funariaceae</taxon>
        <taxon>Physcomitrium</taxon>
    </lineage>
</organism>
<reference evidence="4 5" key="1">
    <citation type="journal article" date="2008" name="Science">
        <title>The Physcomitrella genome reveals evolutionary insights into the conquest of land by plants.</title>
        <authorList>
            <person name="Rensing S."/>
            <person name="Lang D."/>
            <person name="Zimmer A."/>
            <person name="Terry A."/>
            <person name="Salamov A."/>
            <person name="Shapiro H."/>
            <person name="Nishiyama T."/>
            <person name="Perroud P.-F."/>
            <person name="Lindquist E."/>
            <person name="Kamisugi Y."/>
            <person name="Tanahashi T."/>
            <person name="Sakakibara K."/>
            <person name="Fujita T."/>
            <person name="Oishi K."/>
            <person name="Shin-I T."/>
            <person name="Kuroki Y."/>
            <person name="Toyoda A."/>
            <person name="Suzuki Y."/>
            <person name="Hashimoto A."/>
            <person name="Yamaguchi K."/>
            <person name="Sugano A."/>
            <person name="Kohara Y."/>
            <person name="Fujiyama A."/>
            <person name="Anterola A."/>
            <person name="Aoki S."/>
            <person name="Ashton N."/>
            <person name="Barbazuk W.B."/>
            <person name="Barker E."/>
            <person name="Bennetzen J."/>
            <person name="Bezanilla M."/>
            <person name="Blankenship R."/>
            <person name="Cho S.H."/>
            <person name="Dutcher S."/>
            <person name="Estelle M."/>
            <person name="Fawcett J.A."/>
            <person name="Gundlach H."/>
            <person name="Hanada K."/>
            <person name="Heyl A."/>
            <person name="Hicks K.A."/>
            <person name="Hugh J."/>
            <person name="Lohr M."/>
            <person name="Mayer K."/>
            <person name="Melkozernov A."/>
            <person name="Murata T."/>
            <person name="Nelson D."/>
            <person name="Pils B."/>
            <person name="Prigge M."/>
            <person name="Reiss B."/>
            <person name="Renner T."/>
            <person name="Rombauts S."/>
            <person name="Rushton P."/>
            <person name="Sanderfoot A."/>
            <person name="Schween G."/>
            <person name="Shiu S.-H."/>
            <person name="Stueber K."/>
            <person name="Theodoulou F.L."/>
            <person name="Tu H."/>
            <person name="Van de Peer Y."/>
            <person name="Verrier P.J."/>
            <person name="Waters E."/>
            <person name="Wood A."/>
            <person name="Yang L."/>
            <person name="Cove D."/>
            <person name="Cuming A."/>
            <person name="Hasebe M."/>
            <person name="Lucas S."/>
            <person name="Mishler D.B."/>
            <person name="Reski R."/>
            <person name="Grigoriev I."/>
            <person name="Quatrano R.S."/>
            <person name="Boore J.L."/>
        </authorList>
    </citation>
    <scope>NUCLEOTIDE SEQUENCE [LARGE SCALE GENOMIC DNA]</scope>
    <source>
        <strain evidence="4 5">cv. Gransden 2004</strain>
    </source>
</reference>
<proteinExistence type="inferred from homology"/>
<dbReference type="AlphaFoldDB" id="A0A7I4D2T7"/>
<dbReference type="FunFam" id="3.40.50.1820:FF:000042">
    <property type="entry name" value="probable strigolactone esterase DAD2"/>
    <property type="match status" value="1"/>
</dbReference>
<reference evidence="4 5" key="2">
    <citation type="journal article" date="2018" name="Plant J.">
        <title>The Physcomitrella patens chromosome-scale assembly reveals moss genome structure and evolution.</title>
        <authorList>
            <person name="Lang D."/>
            <person name="Ullrich K.K."/>
            <person name="Murat F."/>
            <person name="Fuchs J."/>
            <person name="Jenkins J."/>
            <person name="Haas F.B."/>
            <person name="Piednoel M."/>
            <person name="Gundlach H."/>
            <person name="Van Bel M."/>
            <person name="Meyberg R."/>
            <person name="Vives C."/>
            <person name="Morata J."/>
            <person name="Symeonidi A."/>
            <person name="Hiss M."/>
            <person name="Muchero W."/>
            <person name="Kamisugi Y."/>
            <person name="Saleh O."/>
            <person name="Blanc G."/>
            <person name="Decker E.L."/>
            <person name="van Gessel N."/>
            <person name="Grimwood J."/>
            <person name="Hayes R.D."/>
            <person name="Graham S.W."/>
            <person name="Gunter L.E."/>
            <person name="McDaniel S.F."/>
            <person name="Hoernstein S.N.W."/>
            <person name="Larsson A."/>
            <person name="Li F.W."/>
            <person name="Perroud P.F."/>
            <person name="Phillips J."/>
            <person name="Ranjan P."/>
            <person name="Rokshar D.S."/>
            <person name="Rothfels C.J."/>
            <person name="Schneider L."/>
            <person name="Shu S."/>
            <person name="Stevenson D.W."/>
            <person name="Thummler F."/>
            <person name="Tillich M."/>
            <person name="Villarreal Aguilar J.C."/>
            <person name="Widiez T."/>
            <person name="Wong G.K."/>
            <person name="Wymore A."/>
            <person name="Zhang Y."/>
            <person name="Zimmer A.D."/>
            <person name="Quatrano R.S."/>
            <person name="Mayer K.F.X."/>
            <person name="Goodstein D."/>
            <person name="Casacuberta J.M."/>
            <person name="Vandepoele K."/>
            <person name="Reski R."/>
            <person name="Cuming A.C."/>
            <person name="Tuskan G.A."/>
            <person name="Maumus F."/>
            <person name="Salse J."/>
            <person name="Schmutz J."/>
            <person name="Rensing S.A."/>
        </authorList>
    </citation>
    <scope>NUCLEOTIDE SEQUENCE [LARGE SCALE GENOMIC DNA]</scope>
    <source>
        <strain evidence="4 5">cv. Gransden 2004</strain>
    </source>
</reference>
<keyword evidence="5" id="KW-1185">Reference proteome</keyword>
<evidence type="ECO:0000313" key="5">
    <source>
        <dbReference type="Proteomes" id="UP000006727"/>
    </source>
</evidence>
<comment type="similarity">
    <text evidence="1">Belongs to the AB hydrolase superfamily.</text>
</comment>
<dbReference type="Proteomes" id="UP000006727">
    <property type="component" value="Chromosome 26"/>
</dbReference>
<feature type="domain" description="AB hydrolase-1" evidence="3">
    <location>
        <begin position="51"/>
        <end position="157"/>
    </location>
</feature>
<dbReference type="Gramene" id="Pp3c26_13220V3.3">
    <property type="protein sequence ID" value="Pp3c26_13220V3.3"/>
    <property type="gene ID" value="Pp3c26_13220"/>
</dbReference>
<gene>
    <name evidence="4" type="primary">LOC112277832</name>
</gene>
<dbReference type="InterPro" id="IPR029058">
    <property type="entry name" value="AB_hydrolase_fold"/>
</dbReference>
<dbReference type="Gramene" id="Pp3c26_13220V3.2">
    <property type="protein sequence ID" value="Pp3c26_13220V3.2"/>
    <property type="gene ID" value="Pp3c26_13220"/>
</dbReference>
<dbReference type="GO" id="GO:0016787">
    <property type="term" value="F:hydrolase activity"/>
    <property type="evidence" value="ECO:0007669"/>
    <property type="project" value="UniProtKB-KW"/>
</dbReference>
<reference evidence="4" key="3">
    <citation type="submission" date="2020-12" db="UniProtKB">
        <authorList>
            <consortium name="EnsemblPlants"/>
        </authorList>
    </citation>
    <scope>IDENTIFICATION</scope>
</reference>
<dbReference type="EnsemblPlants" id="Pp3c26_13220V3.2">
    <property type="protein sequence ID" value="Pp3c26_13220V3.2"/>
    <property type="gene ID" value="Pp3c26_13220"/>
</dbReference>
<dbReference type="Pfam" id="PF00561">
    <property type="entry name" value="Abhydrolase_1"/>
    <property type="match status" value="1"/>
</dbReference>
<protein>
    <recommendedName>
        <fullName evidence="3">AB hydrolase-1 domain-containing protein</fullName>
    </recommendedName>
</protein>
<name>A0A7I4D2T7_PHYPA</name>
<accession>A0A7I4D2T7</accession>
<keyword evidence="2" id="KW-0378">Hydrolase</keyword>
<evidence type="ECO:0000259" key="3">
    <source>
        <dbReference type="Pfam" id="PF00561"/>
    </source>
</evidence>
<dbReference type="ESTHER" id="phypa-a0a7i4d2t7">
    <property type="family name" value="RsbQ-like"/>
</dbReference>
<dbReference type="EMBL" id="ABEU02000026">
    <property type="status" value="NOT_ANNOTATED_CDS"/>
    <property type="molecule type" value="Genomic_DNA"/>
</dbReference>
<dbReference type="Gene3D" id="3.40.50.1820">
    <property type="entry name" value="alpha/beta hydrolase"/>
    <property type="match status" value="1"/>
</dbReference>
<evidence type="ECO:0000256" key="2">
    <source>
        <dbReference type="ARBA" id="ARBA00022801"/>
    </source>
</evidence>
<evidence type="ECO:0000313" key="4">
    <source>
        <dbReference type="EnsemblPlants" id="Pp3c26_13220V3.2"/>
    </source>
</evidence>
<dbReference type="SUPFAM" id="SSF53474">
    <property type="entry name" value="alpha/beta-Hydrolases"/>
    <property type="match status" value="1"/>
</dbReference>
<evidence type="ECO:0000256" key="1">
    <source>
        <dbReference type="ARBA" id="ARBA00008645"/>
    </source>
</evidence>
<dbReference type="EnsemblPlants" id="Pp3c26_13220V3.3">
    <property type="protein sequence ID" value="Pp3c26_13220V3.3"/>
    <property type="gene ID" value="Pp3c26_13220"/>
</dbReference>